<evidence type="ECO:0000313" key="3">
    <source>
        <dbReference type="Proteomes" id="UP000076154"/>
    </source>
</evidence>
<dbReference type="AlphaFoldDB" id="A0A369KDK2"/>
<evidence type="ECO:0000256" key="1">
    <source>
        <dbReference type="SAM" id="MobiDB-lite"/>
    </source>
</evidence>
<gene>
    <name evidence="2" type="ORF">Hypma_014020</name>
</gene>
<protein>
    <recommendedName>
        <fullName evidence="4">F-box domain-containing protein</fullName>
    </recommendedName>
</protein>
<dbReference type="Proteomes" id="UP000076154">
    <property type="component" value="Unassembled WGS sequence"/>
</dbReference>
<dbReference type="OrthoDB" id="2788229at2759"/>
<proteinExistence type="predicted"/>
<organism evidence="2 3">
    <name type="scientific">Hypsizygus marmoreus</name>
    <name type="common">White beech mushroom</name>
    <name type="synonym">Agaricus marmoreus</name>
    <dbReference type="NCBI Taxonomy" id="39966"/>
    <lineage>
        <taxon>Eukaryota</taxon>
        <taxon>Fungi</taxon>
        <taxon>Dikarya</taxon>
        <taxon>Basidiomycota</taxon>
        <taxon>Agaricomycotina</taxon>
        <taxon>Agaricomycetes</taxon>
        <taxon>Agaricomycetidae</taxon>
        <taxon>Agaricales</taxon>
        <taxon>Tricholomatineae</taxon>
        <taxon>Lyophyllaceae</taxon>
        <taxon>Hypsizygus</taxon>
    </lineage>
</organism>
<dbReference type="EMBL" id="LUEZ02000009">
    <property type="protein sequence ID" value="RDB29843.1"/>
    <property type="molecule type" value="Genomic_DNA"/>
</dbReference>
<name>A0A369KDK2_HYPMA</name>
<evidence type="ECO:0008006" key="4">
    <source>
        <dbReference type="Google" id="ProtNLM"/>
    </source>
</evidence>
<sequence>MQRARLTWSPTPTMILSMPIPHDIIDYIIQNFALDIATLKACSLASRAFVTPTRKVLFAVVSLIPARCAKLSALLLANRHLSDCIREIYIVVPQSTRQPFQPDSVRRHTKALEIILNSLSPSHLRLLSMMFGDKTHRYSWGKLSAALRTAIERVFQLPSLETLNFIGVEKLPYGLFGHLSQTKSVILLSVGIDTTGFETKDNPAHHQASWGATPYQRRRCSLEKLEVSYHFEDEPLRLAALRCTLDLSHLHSMTVLVEKTNPDDAWWILQDSLQSLDTFTMYCYFYTYSVPEQEHFNLAAFAKLRIMRIVTDTTEEGDAPLRWLSHVLTRLASSTNDKAVPLEELTLHIDMMEEPDSDIWTTTSLVWADIDKVLTSPPFAKLHKVSVYICNPPSASSLLRCGFHSWHVEDIIKYLAPSLHAKKILEARPTCLNLEDILKGAEETFVQDDPDDSDSEDQWDDYYDSEDDDDDSGDDSDEDEYVP</sequence>
<dbReference type="InParanoid" id="A0A369KDK2"/>
<keyword evidence="3" id="KW-1185">Reference proteome</keyword>
<comment type="caution">
    <text evidence="2">The sequence shown here is derived from an EMBL/GenBank/DDBJ whole genome shotgun (WGS) entry which is preliminary data.</text>
</comment>
<reference evidence="2" key="1">
    <citation type="submission" date="2018-04" db="EMBL/GenBank/DDBJ databases">
        <title>Whole genome sequencing of Hypsizygus marmoreus.</title>
        <authorList>
            <person name="Choi I.-G."/>
            <person name="Min B."/>
            <person name="Kim J.-G."/>
            <person name="Kim S."/>
            <person name="Oh Y.-L."/>
            <person name="Kong W.-S."/>
            <person name="Park H."/>
            <person name="Jeong J."/>
            <person name="Song E.-S."/>
        </authorList>
    </citation>
    <scope>NUCLEOTIDE SEQUENCE [LARGE SCALE GENOMIC DNA]</scope>
    <source>
        <strain evidence="2">51987-8</strain>
    </source>
</reference>
<evidence type="ECO:0000313" key="2">
    <source>
        <dbReference type="EMBL" id="RDB29843.1"/>
    </source>
</evidence>
<feature type="compositionally biased region" description="Acidic residues" evidence="1">
    <location>
        <begin position="445"/>
        <end position="483"/>
    </location>
</feature>
<feature type="region of interest" description="Disordered" evidence="1">
    <location>
        <begin position="443"/>
        <end position="483"/>
    </location>
</feature>
<accession>A0A369KDK2</accession>